<evidence type="ECO:0000259" key="11">
    <source>
        <dbReference type="PROSITE" id="PS50885"/>
    </source>
</evidence>
<dbReference type="Proteomes" id="UP001476950">
    <property type="component" value="Unassembled WGS sequence"/>
</dbReference>
<protein>
    <recommendedName>
        <fullName evidence="3">histidine kinase</fullName>
        <ecNumber evidence="3">2.7.13.3</ecNumber>
    </recommendedName>
</protein>
<dbReference type="Gene3D" id="3.30.565.10">
    <property type="entry name" value="Histidine kinase-like ATPase, C-terminal domain"/>
    <property type="match status" value="1"/>
</dbReference>
<dbReference type="PROSITE" id="PS50885">
    <property type="entry name" value="HAMP"/>
    <property type="match status" value="1"/>
</dbReference>
<dbReference type="SMART" id="SM00304">
    <property type="entry name" value="HAMP"/>
    <property type="match status" value="1"/>
</dbReference>
<dbReference type="InterPro" id="IPR004358">
    <property type="entry name" value="Sig_transdc_His_kin-like_C"/>
</dbReference>
<dbReference type="InterPro" id="IPR036890">
    <property type="entry name" value="HATPase_C_sf"/>
</dbReference>
<dbReference type="Gene3D" id="3.30.450.20">
    <property type="entry name" value="PAS domain"/>
    <property type="match status" value="1"/>
</dbReference>
<accession>A0ABV0KPE3</accession>
<dbReference type="GO" id="GO:0005524">
    <property type="term" value="F:ATP binding"/>
    <property type="evidence" value="ECO:0007669"/>
    <property type="project" value="UniProtKB-KW"/>
</dbReference>
<dbReference type="PANTHER" id="PTHR43711">
    <property type="entry name" value="TWO-COMPONENT HISTIDINE KINASE"/>
    <property type="match status" value="1"/>
</dbReference>
<dbReference type="InterPro" id="IPR036097">
    <property type="entry name" value="HisK_dim/P_sf"/>
</dbReference>
<dbReference type="PROSITE" id="PS50109">
    <property type="entry name" value="HIS_KIN"/>
    <property type="match status" value="1"/>
</dbReference>
<dbReference type="PRINTS" id="PR00344">
    <property type="entry name" value="BCTRLSENSOR"/>
</dbReference>
<evidence type="ECO:0000313" key="12">
    <source>
        <dbReference type="EMBL" id="MEP1061113.1"/>
    </source>
</evidence>
<evidence type="ECO:0000256" key="5">
    <source>
        <dbReference type="ARBA" id="ARBA00022679"/>
    </source>
</evidence>
<evidence type="ECO:0000256" key="1">
    <source>
        <dbReference type="ARBA" id="ARBA00000085"/>
    </source>
</evidence>
<evidence type="ECO:0000256" key="2">
    <source>
        <dbReference type="ARBA" id="ARBA00004370"/>
    </source>
</evidence>
<keyword evidence="6" id="KW-0418">Kinase</keyword>
<feature type="domain" description="Histidine kinase" evidence="10">
    <location>
        <begin position="400"/>
        <end position="637"/>
    </location>
</feature>
<dbReference type="Gene3D" id="6.10.340.10">
    <property type="match status" value="1"/>
</dbReference>
<organism evidence="12 13">
    <name type="scientific">Stenomitos frigidus AS-A4</name>
    <dbReference type="NCBI Taxonomy" id="2933935"/>
    <lineage>
        <taxon>Bacteria</taxon>
        <taxon>Bacillati</taxon>
        <taxon>Cyanobacteriota</taxon>
        <taxon>Cyanophyceae</taxon>
        <taxon>Leptolyngbyales</taxon>
        <taxon>Leptolyngbyaceae</taxon>
        <taxon>Stenomitos</taxon>
    </lineage>
</organism>
<keyword evidence="5" id="KW-0808">Transferase</keyword>
<reference evidence="12 13" key="1">
    <citation type="submission" date="2022-04" db="EMBL/GenBank/DDBJ databases">
        <title>Positive selection, recombination, and allopatry shape intraspecific diversity of widespread and dominant cyanobacteria.</title>
        <authorList>
            <person name="Wei J."/>
            <person name="Shu W."/>
            <person name="Hu C."/>
        </authorList>
    </citation>
    <scope>NUCLEOTIDE SEQUENCE [LARGE SCALE GENOMIC DNA]</scope>
    <source>
        <strain evidence="12 13">AS-A4</strain>
    </source>
</reference>
<dbReference type="PANTHER" id="PTHR43711:SF31">
    <property type="entry name" value="HISTIDINE KINASE"/>
    <property type="match status" value="1"/>
</dbReference>
<keyword evidence="8" id="KW-0175">Coiled coil</keyword>
<dbReference type="InterPro" id="IPR003594">
    <property type="entry name" value="HATPase_dom"/>
</dbReference>
<keyword evidence="4" id="KW-0597">Phosphoprotein</keyword>
<dbReference type="Pfam" id="PF02518">
    <property type="entry name" value="HATPase_c"/>
    <property type="match status" value="1"/>
</dbReference>
<name>A0ABV0KPE3_9CYAN</name>
<dbReference type="InterPro" id="IPR003661">
    <property type="entry name" value="HisK_dim/P_dom"/>
</dbReference>
<dbReference type="EC" id="2.7.13.3" evidence="3"/>
<evidence type="ECO:0000256" key="3">
    <source>
        <dbReference type="ARBA" id="ARBA00012438"/>
    </source>
</evidence>
<evidence type="ECO:0000313" key="13">
    <source>
        <dbReference type="Proteomes" id="UP001476950"/>
    </source>
</evidence>
<dbReference type="InterPro" id="IPR050736">
    <property type="entry name" value="Sensor_HK_Regulatory"/>
</dbReference>
<dbReference type="SUPFAM" id="SSF55874">
    <property type="entry name" value="ATPase domain of HSP90 chaperone/DNA topoisomerase II/histidine kinase"/>
    <property type="match status" value="1"/>
</dbReference>
<comment type="subcellular location">
    <subcellularLocation>
        <location evidence="2">Membrane</location>
    </subcellularLocation>
</comment>
<evidence type="ECO:0000256" key="9">
    <source>
        <dbReference type="SAM" id="MobiDB-lite"/>
    </source>
</evidence>
<dbReference type="InterPro" id="IPR003660">
    <property type="entry name" value="HAMP_dom"/>
</dbReference>
<dbReference type="SMART" id="SM00388">
    <property type="entry name" value="HisKA"/>
    <property type="match status" value="1"/>
</dbReference>
<evidence type="ECO:0000256" key="8">
    <source>
        <dbReference type="SAM" id="Coils"/>
    </source>
</evidence>
<proteinExistence type="predicted"/>
<dbReference type="Gene3D" id="1.10.287.130">
    <property type="match status" value="1"/>
</dbReference>
<feature type="domain" description="HAMP" evidence="11">
    <location>
        <begin position="325"/>
        <end position="378"/>
    </location>
</feature>
<evidence type="ECO:0000259" key="10">
    <source>
        <dbReference type="PROSITE" id="PS50109"/>
    </source>
</evidence>
<dbReference type="RefSeq" id="WP_190449178.1">
    <property type="nucleotide sequence ID" value="NZ_JAMPLM010000027.1"/>
</dbReference>
<gene>
    <name evidence="12" type="ORF">NDI38_22025</name>
</gene>
<keyword evidence="7" id="KW-0902">Two-component regulatory system</keyword>
<keyword evidence="12" id="KW-0067">ATP-binding</keyword>
<dbReference type="SMART" id="SM00387">
    <property type="entry name" value="HATPase_c"/>
    <property type="match status" value="1"/>
</dbReference>
<feature type="coiled-coil region" evidence="8">
    <location>
        <begin position="356"/>
        <end position="390"/>
    </location>
</feature>
<dbReference type="Pfam" id="PF00512">
    <property type="entry name" value="HisKA"/>
    <property type="match status" value="1"/>
</dbReference>
<comment type="catalytic activity">
    <reaction evidence="1">
        <text>ATP + protein L-histidine = ADP + protein N-phospho-L-histidine.</text>
        <dbReference type="EC" id="2.7.13.3"/>
    </reaction>
</comment>
<sequence length="681" mass="75475">MAKPGQSSFRRLLLSRILLLSIPVLLTGELVTYNKVRSGLLATARQNLTESAVRKGENIRDLVEVMRSNLVTASEAFSTQIDRPQEAQEFVARMNRWLPKGVQCVQLINVQTGQIDGSTCGNRAISQVLDNLWSTQSQVLPPLSSVRIAPVNHTKVAKQSTPLRQLDLVFSAPVYDSLGRLRYALSIQWAVHRQETSQPGSLSGYTVVIDEDGTILAHPKDDRIGRNIRQEADATRLQDIVNSTLAGKEDPINPLFFEDSSGKWLAGSNRTEISFNASENRTWVVLAVAPLNNALSGLEDLKQVLLVLTIGLVGANLLATLYIARELARPMEKLVNYAFHIYQRRPSDQAPKNFKVKEINQLAEALDNMVERLEERAEELEAAWQEAQAANQMKSEFLATTSHELRTPLNAIFGCIGLVKDDCCDSREEEMELLQQADQSARHLLKIIDDLLNIAKIEAGQLELSLQPVVIQDLCRECLKMVQPAAEKKRLSLIIDVDKHLSHVVLDQLRVRQMVINLLSNAVKFTPEGGQVKLSSRIGYGHQLEQDARPDHSPVNASTPYLCLEVTDSGIGIPPERWHLLFRPFQQVDSSLTRRHEGTGLGLALTKRFAELHGGTVSFQSTIGKGSTFRIWLPSREPTPVETSSGGDRSGPGTHSRETTRDAANSVLHPDVPDHSVSSIS</sequence>
<keyword evidence="12" id="KW-0547">Nucleotide-binding</keyword>
<dbReference type="InterPro" id="IPR005467">
    <property type="entry name" value="His_kinase_dom"/>
</dbReference>
<dbReference type="CDD" id="cd16922">
    <property type="entry name" value="HATPase_EvgS-ArcB-TorS-like"/>
    <property type="match status" value="1"/>
</dbReference>
<dbReference type="EMBL" id="JAMPLM010000027">
    <property type="protein sequence ID" value="MEP1061113.1"/>
    <property type="molecule type" value="Genomic_DNA"/>
</dbReference>
<dbReference type="SUPFAM" id="SSF47384">
    <property type="entry name" value="Homodimeric domain of signal transducing histidine kinase"/>
    <property type="match status" value="1"/>
</dbReference>
<evidence type="ECO:0000256" key="6">
    <source>
        <dbReference type="ARBA" id="ARBA00022777"/>
    </source>
</evidence>
<feature type="region of interest" description="Disordered" evidence="9">
    <location>
        <begin position="634"/>
        <end position="681"/>
    </location>
</feature>
<keyword evidence="13" id="KW-1185">Reference proteome</keyword>
<dbReference type="CDD" id="cd00082">
    <property type="entry name" value="HisKA"/>
    <property type="match status" value="1"/>
</dbReference>
<evidence type="ECO:0000256" key="4">
    <source>
        <dbReference type="ARBA" id="ARBA00022553"/>
    </source>
</evidence>
<comment type="caution">
    <text evidence="12">The sequence shown here is derived from an EMBL/GenBank/DDBJ whole genome shotgun (WGS) entry which is preliminary data.</text>
</comment>
<evidence type="ECO:0000256" key="7">
    <source>
        <dbReference type="ARBA" id="ARBA00023012"/>
    </source>
</evidence>